<evidence type="ECO:0000256" key="2">
    <source>
        <dbReference type="ARBA" id="ARBA00023315"/>
    </source>
</evidence>
<dbReference type="SUPFAM" id="SSF55729">
    <property type="entry name" value="Acyl-CoA N-acyltransferases (Nat)"/>
    <property type="match status" value="1"/>
</dbReference>
<dbReference type="InterPro" id="IPR000182">
    <property type="entry name" value="GNAT_dom"/>
</dbReference>
<dbReference type="Pfam" id="PF00583">
    <property type="entry name" value="Acetyltransf_1"/>
    <property type="match status" value="1"/>
</dbReference>
<evidence type="ECO:0000313" key="4">
    <source>
        <dbReference type="EMBL" id="GGF37370.1"/>
    </source>
</evidence>
<evidence type="ECO:0000259" key="3">
    <source>
        <dbReference type="PROSITE" id="PS51186"/>
    </source>
</evidence>
<dbReference type="Proteomes" id="UP000598775">
    <property type="component" value="Unassembled WGS sequence"/>
</dbReference>
<proteinExistence type="predicted"/>
<protein>
    <submittedName>
        <fullName evidence="4">N-acetyltransferase</fullName>
    </submittedName>
</protein>
<comment type="caution">
    <text evidence="4">The sequence shown here is derived from an EMBL/GenBank/DDBJ whole genome shotgun (WGS) entry which is preliminary data.</text>
</comment>
<keyword evidence="2" id="KW-0012">Acyltransferase</keyword>
<organism evidence="4 5">
    <name type="scientific">Subtercola lobariae</name>
    <dbReference type="NCBI Taxonomy" id="1588641"/>
    <lineage>
        <taxon>Bacteria</taxon>
        <taxon>Bacillati</taxon>
        <taxon>Actinomycetota</taxon>
        <taxon>Actinomycetes</taxon>
        <taxon>Micrococcales</taxon>
        <taxon>Microbacteriaceae</taxon>
        <taxon>Subtercola</taxon>
    </lineage>
</organism>
<name>A0A917BEV7_9MICO</name>
<gene>
    <name evidence="4" type="ORF">GCM10011399_32890</name>
</gene>
<dbReference type="InterPro" id="IPR050832">
    <property type="entry name" value="Bact_Acetyltransf"/>
</dbReference>
<dbReference type="EMBL" id="BMGP01000006">
    <property type="protein sequence ID" value="GGF37370.1"/>
    <property type="molecule type" value="Genomic_DNA"/>
</dbReference>
<dbReference type="AlphaFoldDB" id="A0A917BEV7"/>
<keyword evidence="1" id="KW-0808">Transferase</keyword>
<dbReference type="GO" id="GO:0016747">
    <property type="term" value="F:acyltransferase activity, transferring groups other than amino-acyl groups"/>
    <property type="evidence" value="ECO:0007669"/>
    <property type="project" value="InterPro"/>
</dbReference>
<dbReference type="PANTHER" id="PTHR43877">
    <property type="entry name" value="AMINOALKYLPHOSPHONATE N-ACETYLTRANSFERASE-RELATED-RELATED"/>
    <property type="match status" value="1"/>
</dbReference>
<sequence length="161" mass="17545">MTGGCGTIEGVSISIERADWHHADGDRLRQAQRFELDNRYGADTEPGTKPTADNVEVFLIARSADGEAVGCGALRLLGAGAAEIKRMFVTPAARGTGVSTRILHALEAEARERGLTVLKLETGPAQPDAVRFYEREQYLPIPCFGYYAESPQSLCYERVLD</sequence>
<accession>A0A917BEV7</accession>
<dbReference type="PROSITE" id="PS51186">
    <property type="entry name" value="GNAT"/>
    <property type="match status" value="1"/>
</dbReference>
<evidence type="ECO:0000256" key="1">
    <source>
        <dbReference type="ARBA" id="ARBA00022679"/>
    </source>
</evidence>
<keyword evidence="5" id="KW-1185">Reference proteome</keyword>
<evidence type="ECO:0000313" key="5">
    <source>
        <dbReference type="Proteomes" id="UP000598775"/>
    </source>
</evidence>
<dbReference type="Gene3D" id="3.40.630.30">
    <property type="match status" value="1"/>
</dbReference>
<dbReference type="InterPro" id="IPR016181">
    <property type="entry name" value="Acyl_CoA_acyltransferase"/>
</dbReference>
<reference evidence="4 5" key="1">
    <citation type="journal article" date="2014" name="Int. J. Syst. Evol. Microbiol.">
        <title>Complete genome sequence of Corynebacterium casei LMG S-19264T (=DSM 44701T), isolated from a smear-ripened cheese.</title>
        <authorList>
            <consortium name="US DOE Joint Genome Institute (JGI-PGF)"/>
            <person name="Walter F."/>
            <person name="Albersmeier A."/>
            <person name="Kalinowski J."/>
            <person name="Ruckert C."/>
        </authorList>
    </citation>
    <scope>NUCLEOTIDE SEQUENCE [LARGE SCALE GENOMIC DNA]</scope>
    <source>
        <strain evidence="4 5">CGMCC 1.12976</strain>
    </source>
</reference>
<feature type="domain" description="N-acetyltransferase" evidence="3">
    <location>
        <begin position="13"/>
        <end position="161"/>
    </location>
</feature>
<dbReference type="PANTHER" id="PTHR43877:SF2">
    <property type="entry name" value="AMINOALKYLPHOSPHONATE N-ACETYLTRANSFERASE-RELATED"/>
    <property type="match status" value="1"/>
</dbReference>
<dbReference type="CDD" id="cd04301">
    <property type="entry name" value="NAT_SF"/>
    <property type="match status" value="1"/>
</dbReference>